<evidence type="ECO:0000256" key="2">
    <source>
        <dbReference type="ARBA" id="ARBA00023125"/>
    </source>
</evidence>
<dbReference type="EMBL" id="CP021108">
    <property type="protein sequence ID" value="ARP81043.1"/>
    <property type="molecule type" value="Genomic_DNA"/>
</dbReference>
<keyword evidence="8" id="KW-1185">Reference proteome</keyword>
<evidence type="ECO:0000313" key="8">
    <source>
        <dbReference type="Proteomes" id="UP000194151"/>
    </source>
</evidence>
<evidence type="ECO:0000256" key="3">
    <source>
        <dbReference type="ARBA" id="ARBA00023163"/>
    </source>
</evidence>
<proteinExistence type="predicted"/>
<organism evidence="7 8">
    <name type="scientific">Bordetella genomosp. 8</name>
    <dbReference type="NCBI Taxonomy" id="1416806"/>
    <lineage>
        <taxon>Bacteria</taxon>
        <taxon>Pseudomonadati</taxon>
        <taxon>Pseudomonadota</taxon>
        <taxon>Betaproteobacteria</taxon>
        <taxon>Burkholderiales</taxon>
        <taxon>Alcaligenaceae</taxon>
        <taxon>Bordetella</taxon>
    </lineage>
</organism>
<dbReference type="SUPFAM" id="SSF46689">
    <property type="entry name" value="Homeodomain-like"/>
    <property type="match status" value="1"/>
</dbReference>
<dbReference type="AlphaFoldDB" id="A0A1W6YKH3"/>
<evidence type="ECO:0000313" key="7">
    <source>
        <dbReference type="EMBL" id="ARP81043.1"/>
    </source>
</evidence>
<keyword evidence="1" id="KW-0805">Transcription regulation</keyword>
<dbReference type="PANTHER" id="PTHR47506:SF1">
    <property type="entry name" value="HTH-TYPE TRANSCRIPTIONAL REGULATOR YJDC"/>
    <property type="match status" value="1"/>
</dbReference>
<dbReference type="KEGG" id="bgv:CAL12_09430"/>
<name>A0A1W6YKH3_9BORD</name>
<dbReference type="Proteomes" id="UP000194151">
    <property type="component" value="Chromosome"/>
</dbReference>
<dbReference type="PANTHER" id="PTHR47506">
    <property type="entry name" value="TRANSCRIPTIONAL REGULATORY PROTEIN"/>
    <property type="match status" value="1"/>
</dbReference>
<keyword evidence="2 4" id="KW-0238">DNA-binding</keyword>
<gene>
    <name evidence="7" type="ORF">CAL12_09430</name>
</gene>
<accession>A0A1W6YKH3</accession>
<dbReference type="GO" id="GO:0003677">
    <property type="term" value="F:DNA binding"/>
    <property type="evidence" value="ECO:0007669"/>
    <property type="project" value="UniProtKB-UniRule"/>
</dbReference>
<dbReference type="Pfam" id="PF00440">
    <property type="entry name" value="TetR_N"/>
    <property type="match status" value="1"/>
</dbReference>
<dbReference type="PRINTS" id="PR00455">
    <property type="entry name" value="HTHTETR"/>
</dbReference>
<evidence type="ECO:0000259" key="6">
    <source>
        <dbReference type="PROSITE" id="PS50977"/>
    </source>
</evidence>
<evidence type="ECO:0000256" key="4">
    <source>
        <dbReference type="PROSITE-ProRule" id="PRU00335"/>
    </source>
</evidence>
<dbReference type="InterPro" id="IPR009057">
    <property type="entry name" value="Homeodomain-like_sf"/>
</dbReference>
<reference evidence="7 8" key="1">
    <citation type="submission" date="2017-05" db="EMBL/GenBank/DDBJ databases">
        <title>Complete and WGS of Bordetella genogroups.</title>
        <authorList>
            <person name="Spilker T."/>
            <person name="LiPuma J."/>
        </authorList>
    </citation>
    <scope>NUCLEOTIDE SEQUENCE [LARGE SCALE GENOMIC DNA]</scope>
    <source>
        <strain evidence="7 8">AU19157</strain>
    </source>
</reference>
<sequence length="211" mass="22992">MTRAFPNATVTTGTDSGSPKQPRAAERIRRTAHELFYRDGIRAVGVDEIVTQAGATKPTLYRSFGSKDELAASYLKDYDAAFFQRFDEAIRPHAGNPRAQLLAYFQHVARRIQRPEYRGCALTNSVVEYPGDRDVHPGRAVAEANKHALRARLRQLASEAGATDADTLGDALLLLLEGCFVSAQIFKQSGGGPARSVADAAEKLISAYLPE</sequence>
<dbReference type="RefSeq" id="WP_086064250.1">
    <property type="nucleotide sequence ID" value="NZ_CP021108.1"/>
</dbReference>
<dbReference type="STRING" id="1416806.CAL12_09430"/>
<dbReference type="InterPro" id="IPR036271">
    <property type="entry name" value="Tet_transcr_reg_TetR-rel_C_sf"/>
</dbReference>
<evidence type="ECO:0000256" key="1">
    <source>
        <dbReference type="ARBA" id="ARBA00023015"/>
    </source>
</evidence>
<feature type="compositionally biased region" description="Polar residues" evidence="5">
    <location>
        <begin position="8"/>
        <end position="19"/>
    </location>
</feature>
<dbReference type="InterPro" id="IPR001647">
    <property type="entry name" value="HTH_TetR"/>
</dbReference>
<feature type="DNA-binding region" description="H-T-H motif" evidence="4">
    <location>
        <begin position="45"/>
        <end position="64"/>
    </location>
</feature>
<feature type="region of interest" description="Disordered" evidence="5">
    <location>
        <begin position="1"/>
        <end position="23"/>
    </location>
</feature>
<protein>
    <submittedName>
        <fullName evidence="7">TetR family transcriptional regulator</fullName>
    </submittedName>
</protein>
<dbReference type="OrthoDB" id="116240at2"/>
<feature type="domain" description="HTH tetR-type" evidence="6">
    <location>
        <begin position="22"/>
        <end position="82"/>
    </location>
</feature>
<dbReference type="SUPFAM" id="SSF48498">
    <property type="entry name" value="Tetracyclin repressor-like, C-terminal domain"/>
    <property type="match status" value="1"/>
</dbReference>
<dbReference type="PROSITE" id="PS50977">
    <property type="entry name" value="HTH_TETR_2"/>
    <property type="match status" value="1"/>
</dbReference>
<keyword evidence="3" id="KW-0804">Transcription</keyword>
<evidence type="ECO:0000256" key="5">
    <source>
        <dbReference type="SAM" id="MobiDB-lite"/>
    </source>
</evidence>
<dbReference type="Gene3D" id="1.10.357.10">
    <property type="entry name" value="Tetracycline Repressor, domain 2"/>
    <property type="match status" value="1"/>
</dbReference>